<dbReference type="InterPro" id="IPR032091">
    <property type="entry name" value="Malt_amylase-like_C"/>
</dbReference>
<keyword evidence="3" id="KW-1185">Reference proteome</keyword>
<dbReference type="InterPro" id="IPR006047">
    <property type="entry name" value="GH13_cat_dom"/>
</dbReference>
<dbReference type="STRING" id="1499967.U27_06094"/>
<evidence type="ECO:0000259" key="1">
    <source>
        <dbReference type="SMART" id="SM00642"/>
    </source>
</evidence>
<name>A0A081C3G3_VECG1</name>
<dbReference type="InterPro" id="IPR013780">
    <property type="entry name" value="Glyco_hydro_b"/>
</dbReference>
<dbReference type="EMBL" id="DF820469">
    <property type="protein sequence ID" value="GAK59118.1"/>
    <property type="molecule type" value="Genomic_DNA"/>
</dbReference>
<dbReference type="SUPFAM" id="SSF51011">
    <property type="entry name" value="Glycosyl hydrolase domain"/>
    <property type="match status" value="1"/>
</dbReference>
<dbReference type="HOGENOM" id="CLU_021358_0_0_0"/>
<dbReference type="SMART" id="SM00642">
    <property type="entry name" value="Aamy"/>
    <property type="match status" value="1"/>
</dbReference>
<proteinExistence type="predicted"/>
<dbReference type="Pfam" id="PF00128">
    <property type="entry name" value="Alpha-amylase"/>
    <property type="match status" value="1"/>
</dbReference>
<dbReference type="PANTHER" id="PTHR10357:SF214">
    <property type="entry name" value="GLUCOSYLGLYCERATE PHOSPHORYLASE"/>
    <property type="match status" value="1"/>
</dbReference>
<dbReference type="Gene3D" id="2.60.40.1180">
    <property type="entry name" value="Golgi alpha-mannosidase II"/>
    <property type="match status" value="1"/>
</dbReference>
<dbReference type="Pfam" id="PF16657">
    <property type="entry name" value="Malt_amylase_C"/>
    <property type="match status" value="1"/>
</dbReference>
<gene>
    <name evidence="2" type="ORF">U27_06094</name>
</gene>
<dbReference type="SUPFAM" id="SSF51445">
    <property type="entry name" value="(Trans)glycosidases"/>
    <property type="match status" value="1"/>
</dbReference>
<dbReference type="Gene3D" id="3.90.400.10">
    <property type="entry name" value="Oligo-1,6-glucosidase, Domain 2"/>
    <property type="match status" value="1"/>
</dbReference>
<dbReference type="eggNOG" id="COG0366">
    <property type="taxonomic scope" value="Bacteria"/>
</dbReference>
<dbReference type="InterPro" id="IPR017853">
    <property type="entry name" value="GH"/>
</dbReference>
<accession>A0A081C3G3</accession>
<dbReference type="InterPro" id="IPR045857">
    <property type="entry name" value="O16G_dom_2"/>
</dbReference>
<feature type="domain" description="Glycosyl hydrolase family 13 catalytic" evidence="1">
    <location>
        <begin position="83"/>
        <end position="539"/>
    </location>
</feature>
<dbReference type="Gene3D" id="3.20.20.80">
    <property type="entry name" value="Glycosidases"/>
    <property type="match status" value="1"/>
</dbReference>
<dbReference type="AlphaFoldDB" id="A0A081C3G3"/>
<dbReference type="GO" id="GO:0005975">
    <property type="term" value="P:carbohydrate metabolic process"/>
    <property type="evidence" value="ECO:0007669"/>
    <property type="project" value="InterPro"/>
</dbReference>
<sequence>MQYMFDPRFLELPVHHEMPDISMTAAQQAKLNELIAFIWPEQDLTALKTQLLELVAETYKRLSAERPTRQNGDSSKSLWSEKQIVLICYGDHIRSRNPQKTPLQALGEFCRAQFHEDEFSQLTIHLLPIYPSPYKDGGFDIADPFAVNPNMGAWEDVRAICRHFRVAVDFVANHLSIASDWFQRYMQDDSQYKDFFIGFDDEAAVRRLEKKALPNIYRPRPHNPFIPLQKPDGSMRWVYMTFSDHQADVNYENPFVFLKMTETLLFYVLQGAEMIRLDAIPYLWKEWSTPCAHHPKTHALVELMRLTVNLVNPNVKLLAESMEPLADSMRYLSTADKQKAHLAYNFAPCGLIPHSLLSEDASVFQRTLLHFLPPHQGVNWAVVCGVTHDGSSVNPCRAPKSVQGESLLNEAQIQAIGDYYTAHGYQELERRCKLSPEHADHLRADFQEVFSERHYEQPRFINYKSITDEQGQPQKIVYEAISTYASIFDQQPDKIVAAMAMALTLPGIPFVYLTLPFALLNDFNYYLETGNPRELNRGRVFLEDVLRNLLDKETLTYKVFSQYKEFLRLRALQPAFHPDAPITPVTVENTAILAFLRESLDHTQRVFVVQNVSAQEQQLEVDLSRHIQNDDKTCVDLISGQSFALRNAHLPLTLAPYRLRWIEL</sequence>
<dbReference type="PANTHER" id="PTHR10357">
    <property type="entry name" value="ALPHA-AMYLASE FAMILY MEMBER"/>
    <property type="match status" value="1"/>
</dbReference>
<dbReference type="Proteomes" id="UP000030661">
    <property type="component" value="Unassembled WGS sequence"/>
</dbReference>
<protein>
    <submittedName>
        <fullName evidence="2">Alpha amylase catalytic region</fullName>
    </submittedName>
</protein>
<reference evidence="2 3" key="1">
    <citation type="journal article" date="2015" name="PeerJ">
        <title>First genomic representation of candidate bacterial phylum KSB3 points to enhanced environmental sensing as a trigger of wastewater bulking.</title>
        <authorList>
            <person name="Sekiguchi Y."/>
            <person name="Ohashi A."/>
            <person name="Parks D.H."/>
            <person name="Yamauchi T."/>
            <person name="Tyson G.W."/>
            <person name="Hugenholtz P."/>
        </authorList>
    </citation>
    <scope>NUCLEOTIDE SEQUENCE [LARGE SCALE GENOMIC DNA]</scope>
</reference>
<evidence type="ECO:0000313" key="3">
    <source>
        <dbReference type="Proteomes" id="UP000030661"/>
    </source>
</evidence>
<organism evidence="2 3">
    <name type="scientific">Vecturithrix granuli</name>
    <dbReference type="NCBI Taxonomy" id="1499967"/>
    <lineage>
        <taxon>Bacteria</taxon>
        <taxon>Candidatus Moduliflexota</taxon>
        <taxon>Candidatus Vecturitrichia</taxon>
        <taxon>Candidatus Vecturitrichales</taxon>
        <taxon>Candidatus Vecturitrichaceae</taxon>
        <taxon>Candidatus Vecturithrix</taxon>
    </lineage>
</organism>
<evidence type="ECO:0000313" key="2">
    <source>
        <dbReference type="EMBL" id="GAK59118.1"/>
    </source>
</evidence>